<evidence type="ECO:0000313" key="6">
    <source>
        <dbReference type="EMBL" id="KAK4775401.1"/>
    </source>
</evidence>
<keyword evidence="7" id="KW-1185">Reference proteome</keyword>
<keyword evidence="1 3" id="KW-0175">Coiled coil</keyword>
<dbReference type="Pfam" id="PF07765">
    <property type="entry name" value="KIP1"/>
    <property type="match status" value="1"/>
</dbReference>
<proteinExistence type="inferred from homology"/>
<protein>
    <recommendedName>
        <fullName evidence="5">NAB domain-containing protein</fullName>
    </recommendedName>
</protein>
<name>A0AAN7L637_TRANT</name>
<dbReference type="AlphaFoldDB" id="A0AAN7L637"/>
<evidence type="ECO:0000259" key="5">
    <source>
        <dbReference type="PROSITE" id="PS51774"/>
    </source>
</evidence>
<evidence type="ECO:0000256" key="4">
    <source>
        <dbReference type="SAM" id="MobiDB-lite"/>
    </source>
</evidence>
<feature type="region of interest" description="Disordered" evidence="4">
    <location>
        <begin position="118"/>
        <end position="138"/>
    </location>
</feature>
<gene>
    <name evidence="6" type="ORF">SAY86_010336</name>
</gene>
<dbReference type="InterPro" id="IPR051861">
    <property type="entry name" value="NET_actin-binding_domain"/>
</dbReference>
<evidence type="ECO:0000256" key="3">
    <source>
        <dbReference type="SAM" id="Coils"/>
    </source>
</evidence>
<comment type="caution">
    <text evidence="6">The sequence shown here is derived from an EMBL/GenBank/DDBJ whole genome shotgun (WGS) entry which is preliminary data.</text>
</comment>
<accession>A0AAN7L637</accession>
<comment type="similarity">
    <text evidence="2">Belongs to the NET family.</text>
</comment>
<feature type="region of interest" description="Disordered" evidence="4">
    <location>
        <begin position="154"/>
        <end position="189"/>
    </location>
</feature>
<dbReference type="PANTHER" id="PTHR32258:SF28">
    <property type="entry name" value="PROTEIN NETWORKED 3A-RELATED"/>
    <property type="match status" value="1"/>
</dbReference>
<feature type="coiled-coil region" evidence="3">
    <location>
        <begin position="197"/>
        <end position="242"/>
    </location>
</feature>
<organism evidence="6 7">
    <name type="scientific">Trapa natans</name>
    <name type="common">Water chestnut</name>
    <dbReference type="NCBI Taxonomy" id="22666"/>
    <lineage>
        <taxon>Eukaryota</taxon>
        <taxon>Viridiplantae</taxon>
        <taxon>Streptophyta</taxon>
        <taxon>Embryophyta</taxon>
        <taxon>Tracheophyta</taxon>
        <taxon>Spermatophyta</taxon>
        <taxon>Magnoliopsida</taxon>
        <taxon>eudicotyledons</taxon>
        <taxon>Gunneridae</taxon>
        <taxon>Pentapetalae</taxon>
        <taxon>rosids</taxon>
        <taxon>malvids</taxon>
        <taxon>Myrtales</taxon>
        <taxon>Lythraceae</taxon>
        <taxon>Trapa</taxon>
    </lineage>
</organism>
<sequence length="295" mass="34000">MRGKGKQGKKKRRTREMVGIMMTRKHTTSNWWWLDNHCTSVKRSPWLQSTLSELEEKTEAMLALIEEDADSFAKRAEMYYKKRPELIGMVQDFYRAHRSLAERYDQIKSETPARLLTSLSSPFSGEKSRQEKPAMISITDQNYDSYSETFDHDEAAESEVDDPDEDYGSETTGRGTPRASVQEEDGSNARALIAGQVMEEGEEVRKLKEEIERMREENRIQREQLEEKDEEKREAIRQLSLAVGMLKEENLTLKKSIIGKVEVKKINKSKFTGDSFLRKLFNGSFLNSPTAIVAL</sequence>
<dbReference type="GO" id="GO:0005774">
    <property type="term" value="C:vacuolar membrane"/>
    <property type="evidence" value="ECO:0007669"/>
    <property type="project" value="TreeGrafter"/>
</dbReference>
<dbReference type="InterPro" id="IPR011684">
    <property type="entry name" value="NAB"/>
</dbReference>
<dbReference type="GO" id="GO:0003779">
    <property type="term" value="F:actin binding"/>
    <property type="evidence" value="ECO:0007669"/>
    <property type="project" value="InterPro"/>
</dbReference>
<dbReference type="PANTHER" id="PTHR32258">
    <property type="entry name" value="PROTEIN NETWORKED 4A"/>
    <property type="match status" value="1"/>
</dbReference>
<dbReference type="PROSITE" id="PS51774">
    <property type="entry name" value="NAB"/>
    <property type="match status" value="1"/>
</dbReference>
<feature type="compositionally biased region" description="Acidic residues" evidence="4">
    <location>
        <begin position="156"/>
        <end position="168"/>
    </location>
</feature>
<evidence type="ECO:0000256" key="2">
    <source>
        <dbReference type="ARBA" id="ARBA00038006"/>
    </source>
</evidence>
<reference evidence="6 7" key="1">
    <citation type="journal article" date="2023" name="Hortic Res">
        <title>Pangenome of water caltrop reveals structural variations and asymmetric subgenome divergence after allopolyploidization.</title>
        <authorList>
            <person name="Zhang X."/>
            <person name="Chen Y."/>
            <person name="Wang L."/>
            <person name="Yuan Y."/>
            <person name="Fang M."/>
            <person name="Shi L."/>
            <person name="Lu R."/>
            <person name="Comes H.P."/>
            <person name="Ma Y."/>
            <person name="Chen Y."/>
            <person name="Huang G."/>
            <person name="Zhou Y."/>
            <person name="Zheng Z."/>
            <person name="Qiu Y."/>
        </authorList>
    </citation>
    <scope>NUCLEOTIDE SEQUENCE [LARGE SCALE GENOMIC DNA]</scope>
    <source>
        <strain evidence="6">F231</strain>
    </source>
</reference>
<evidence type="ECO:0000313" key="7">
    <source>
        <dbReference type="Proteomes" id="UP001346149"/>
    </source>
</evidence>
<dbReference type="Proteomes" id="UP001346149">
    <property type="component" value="Unassembled WGS sequence"/>
</dbReference>
<feature type="domain" description="NAB" evidence="5">
    <location>
        <begin position="29"/>
        <end position="111"/>
    </location>
</feature>
<evidence type="ECO:0000256" key="1">
    <source>
        <dbReference type="ARBA" id="ARBA00023054"/>
    </source>
</evidence>
<dbReference type="EMBL" id="JAXQNO010000019">
    <property type="protein sequence ID" value="KAK4775401.1"/>
    <property type="molecule type" value="Genomic_DNA"/>
</dbReference>